<name>A0ABV6ACW8_9HYPH</name>
<dbReference type="RefSeq" id="WP_377257756.1">
    <property type="nucleotide sequence ID" value="NZ_JBHMAA010000008.1"/>
</dbReference>
<feature type="region of interest" description="Disordered" evidence="1">
    <location>
        <begin position="56"/>
        <end position="81"/>
    </location>
</feature>
<gene>
    <name evidence="2" type="ORF">ACFFP0_06345</name>
</gene>
<sequence length="81" mass="9268">MSLFSMRSFIGRSAAAASRGRIVAYTLKSMKFLDKEDNGKDRGALRMVLPRRLEKRERGRKAGMRSARVSYATQRKREIST</sequence>
<comment type="caution">
    <text evidence="2">The sequence shown here is derived from an EMBL/GenBank/DDBJ whole genome shotgun (WGS) entry which is preliminary data.</text>
</comment>
<organism evidence="2 3">
    <name type="scientific">Rhizobium puerariae</name>
    <dbReference type="NCBI Taxonomy" id="1585791"/>
    <lineage>
        <taxon>Bacteria</taxon>
        <taxon>Pseudomonadati</taxon>
        <taxon>Pseudomonadota</taxon>
        <taxon>Alphaproteobacteria</taxon>
        <taxon>Hyphomicrobiales</taxon>
        <taxon>Rhizobiaceae</taxon>
        <taxon>Rhizobium/Agrobacterium group</taxon>
        <taxon>Rhizobium</taxon>
    </lineage>
</organism>
<keyword evidence="3" id="KW-1185">Reference proteome</keyword>
<accession>A0ABV6ACW8</accession>
<dbReference type="EMBL" id="JBHMAA010000008">
    <property type="protein sequence ID" value="MFB9948461.1"/>
    <property type="molecule type" value="Genomic_DNA"/>
</dbReference>
<reference evidence="2 3" key="1">
    <citation type="submission" date="2024-09" db="EMBL/GenBank/DDBJ databases">
        <authorList>
            <person name="Sun Q."/>
            <person name="Mori K."/>
        </authorList>
    </citation>
    <scope>NUCLEOTIDE SEQUENCE [LARGE SCALE GENOMIC DNA]</scope>
    <source>
        <strain evidence="2 3">TBRC 4938</strain>
    </source>
</reference>
<evidence type="ECO:0000256" key="1">
    <source>
        <dbReference type="SAM" id="MobiDB-lite"/>
    </source>
</evidence>
<evidence type="ECO:0000313" key="2">
    <source>
        <dbReference type="EMBL" id="MFB9948461.1"/>
    </source>
</evidence>
<protein>
    <submittedName>
        <fullName evidence="2">Uncharacterized protein</fullName>
    </submittedName>
</protein>
<proteinExistence type="predicted"/>
<dbReference type="Proteomes" id="UP001589692">
    <property type="component" value="Unassembled WGS sequence"/>
</dbReference>
<evidence type="ECO:0000313" key="3">
    <source>
        <dbReference type="Proteomes" id="UP001589692"/>
    </source>
</evidence>